<dbReference type="Pfam" id="PF00364">
    <property type="entry name" value="Biotin_lipoyl"/>
    <property type="match status" value="1"/>
</dbReference>
<evidence type="ECO:0000256" key="1">
    <source>
        <dbReference type="ARBA" id="ARBA00001938"/>
    </source>
</evidence>
<evidence type="ECO:0000256" key="5">
    <source>
        <dbReference type="ARBA" id="ARBA00023315"/>
    </source>
</evidence>
<evidence type="ECO:0000256" key="3">
    <source>
        <dbReference type="ARBA" id="ARBA00022679"/>
    </source>
</evidence>
<keyword evidence="5" id="KW-0012">Acyltransferase</keyword>
<dbReference type="Gene3D" id="2.40.50.100">
    <property type="match status" value="1"/>
</dbReference>
<protein>
    <submittedName>
        <fullName evidence="7">Dihydrolipoamide succinyltransferase</fullName>
    </submittedName>
</protein>
<dbReference type="GO" id="GO:0005737">
    <property type="term" value="C:cytoplasm"/>
    <property type="evidence" value="ECO:0007669"/>
    <property type="project" value="TreeGrafter"/>
</dbReference>
<dbReference type="InterPro" id="IPR011053">
    <property type="entry name" value="Single_hybrid_motif"/>
</dbReference>
<name>A0A3D3QZD5_9PLAN</name>
<keyword evidence="4" id="KW-0450">Lipoyl</keyword>
<keyword evidence="3 7" id="KW-0808">Transferase</keyword>
<evidence type="ECO:0000313" key="7">
    <source>
        <dbReference type="EMBL" id="HCO21941.1"/>
    </source>
</evidence>
<organism evidence="7 8">
    <name type="scientific">Gimesia maris</name>
    <dbReference type="NCBI Taxonomy" id="122"/>
    <lineage>
        <taxon>Bacteria</taxon>
        <taxon>Pseudomonadati</taxon>
        <taxon>Planctomycetota</taxon>
        <taxon>Planctomycetia</taxon>
        <taxon>Planctomycetales</taxon>
        <taxon>Planctomycetaceae</taxon>
        <taxon>Gimesia</taxon>
    </lineage>
</organism>
<dbReference type="PROSITE" id="PS00189">
    <property type="entry name" value="LIPOYL"/>
    <property type="match status" value="1"/>
</dbReference>
<dbReference type="CDD" id="cd06849">
    <property type="entry name" value="lipoyl_domain"/>
    <property type="match status" value="1"/>
</dbReference>
<dbReference type="Proteomes" id="UP000263642">
    <property type="component" value="Unassembled WGS sequence"/>
</dbReference>
<dbReference type="PANTHER" id="PTHR43178:SF5">
    <property type="entry name" value="LIPOAMIDE ACYLTRANSFERASE COMPONENT OF BRANCHED-CHAIN ALPHA-KETO ACID DEHYDROGENASE COMPLEX, MITOCHONDRIAL"/>
    <property type="match status" value="1"/>
</dbReference>
<evidence type="ECO:0000313" key="8">
    <source>
        <dbReference type="Proteomes" id="UP000263642"/>
    </source>
</evidence>
<dbReference type="EMBL" id="DQAY01000017">
    <property type="protein sequence ID" value="HCO21941.1"/>
    <property type="molecule type" value="Genomic_DNA"/>
</dbReference>
<dbReference type="InterPro" id="IPR003016">
    <property type="entry name" value="2-oxoA_DH_lipoyl-BS"/>
</dbReference>
<comment type="subunit">
    <text evidence="2">Forms a 24-polypeptide structural core with octahedral symmetry.</text>
</comment>
<reference evidence="7 8" key="1">
    <citation type="journal article" date="2018" name="Nat. Biotechnol.">
        <title>A standardized bacterial taxonomy based on genome phylogeny substantially revises the tree of life.</title>
        <authorList>
            <person name="Parks D.H."/>
            <person name="Chuvochina M."/>
            <person name="Waite D.W."/>
            <person name="Rinke C."/>
            <person name="Skarshewski A."/>
            <person name="Chaumeil P.A."/>
            <person name="Hugenholtz P."/>
        </authorList>
    </citation>
    <scope>NUCLEOTIDE SEQUENCE [LARGE SCALE GENOMIC DNA]</scope>
    <source>
        <strain evidence="7">UBA9375</strain>
    </source>
</reference>
<dbReference type="PROSITE" id="PS50968">
    <property type="entry name" value="BIOTINYL_LIPOYL"/>
    <property type="match status" value="1"/>
</dbReference>
<evidence type="ECO:0000259" key="6">
    <source>
        <dbReference type="PROSITE" id="PS50968"/>
    </source>
</evidence>
<dbReference type="InterPro" id="IPR000089">
    <property type="entry name" value="Biotin_lipoyl"/>
</dbReference>
<proteinExistence type="predicted"/>
<dbReference type="AlphaFoldDB" id="A0A3D3QZD5"/>
<feature type="non-terminal residue" evidence="7">
    <location>
        <position position="62"/>
    </location>
</feature>
<dbReference type="PANTHER" id="PTHR43178">
    <property type="entry name" value="DIHYDROLIPOAMIDE ACETYLTRANSFERASE COMPONENT OF PYRUVATE DEHYDROGENASE COMPLEX"/>
    <property type="match status" value="1"/>
</dbReference>
<sequence length="62" mass="6737">MSVEIKVPSVGESISEVQIGAWHAAEGKWVAQDSEIVELETDKATFDVPAPMDGIIIEILKK</sequence>
<dbReference type="GO" id="GO:0016407">
    <property type="term" value="F:acetyltransferase activity"/>
    <property type="evidence" value="ECO:0007669"/>
    <property type="project" value="TreeGrafter"/>
</dbReference>
<evidence type="ECO:0000256" key="4">
    <source>
        <dbReference type="ARBA" id="ARBA00022823"/>
    </source>
</evidence>
<comment type="caution">
    <text evidence="7">The sequence shown here is derived from an EMBL/GenBank/DDBJ whole genome shotgun (WGS) entry which is preliminary data.</text>
</comment>
<gene>
    <name evidence="7" type="ORF">DIT97_02270</name>
</gene>
<dbReference type="SUPFAM" id="SSF51230">
    <property type="entry name" value="Single hybrid motif"/>
    <property type="match status" value="1"/>
</dbReference>
<dbReference type="InterPro" id="IPR050743">
    <property type="entry name" value="2-oxoacid_DH_E2_comp"/>
</dbReference>
<accession>A0A3D3QZD5</accession>
<comment type="cofactor">
    <cofactor evidence="1">
        <name>(R)-lipoate</name>
        <dbReference type="ChEBI" id="CHEBI:83088"/>
    </cofactor>
</comment>
<dbReference type="GO" id="GO:0031405">
    <property type="term" value="F:lipoic acid binding"/>
    <property type="evidence" value="ECO:0007669"/>
    <property type="project" value="TreeGrafter"/>
</dbReference>
<feature type="domain" description="Lipoyl-binding" evidence="6">
    <location>
        <begin position="2"/>
        <end position="62"/>
    </location>
</feature>
<evidence type="ECO:0000256" key="2">
    <source>
        <dbReference type="ARBA" id="ARBA00011484"/>
    </source>
</evidence>